<evidence type="ECO:0000256" key="5">
    <source>
        <dbReference type="PROSITE-ProRule" id="PRU01091"/>
    </source>
</evidence>
<dbReference type="RefSeq" id="WP_253773162.1">
    <property type="nucleotide sequence ID" value="NZ_JAMTCK010000008.1"/>
</dbReference>
<dbReference type="InterPro" id="IPR027417">
    <property type="entry name" value="P-loop_NTPase"/>
</dbReference>
<keyword evidence="8" id="KW-1185">Reference proteome</keyword>
<evidence type="ECO:0000256" key="3">
    <source>
        <dbReference type="ARBA" id="ARBA00023125"/>
    </source>
</evidence>
<dbReference type="Gene3D" id="1.10.10.10">
    <property type="entry name" value="Winged helix-like DNA-binding domain superfamily/Winged helix DNA-binding domain"/>
    <property type="match status" value="1"/>
</dbReference>
<dbReference type="Gene3D" id="3.40.50.300">
    <property type="entry name" value="P-loop containing nucleotide triphosphate hydrolases"/>
    <property type="match status" value="1"/>
</dbReference>
<proteinExistence type="inferred from homology"/>
<dbReference type="PANTHER" id="PTHR35807">
    <property type="entry name" value="TRANSCRIPTIONAL REGULATOR REDD-RELATED"/>
    <property type="match status" value="1"/>
</dbReference>
<dbReference type="AlphaFoldDB" id="A0AAE3KFZ8"/>
<comment type="caution">
    <text evidence="7">The sequence shown here is derived from an EMBL/GenBank/DDBJ whole genome shotgun (WGS) entry which is preliminary data.</text>
</comment>
<gene>
    <name evidence="7" type="ORF">LX83_003738</name>
</gene>
<dbReference type="InterPro" id="IPR001867">
    <property type="entry name" value="OmpR/PhoB-type_DNA-bd"/>
</dbReference>
<sequence>MLWIRVLGPITAEADGVPIPLGGPRQRAVLALLVAARGQVVSVDRMIEDLWRGEPPAKAVASLQAYVSNLRRLLEPGRPPRTPARLLVSAPPGYAVRLPADAVDAWRFERLCRDARERVGTDPGAARALLDEALALWRGPAFAETGDEDWAAAEAGRLAELRRGARELRVAAALRTGDTAGAVADADQLTRDEPLREEGWRLHALALWGGGRQADALATLRRARSVLADELGLDPGPALVELETAILTQRTEPLGLLGHPAVSTVDALAAGPIAPPPSTVDNNADVFVGREAELAALTALAADARAGGGRVALVTGEAGQGKSTLLARLGEQLTAQGWLVVTGRCAELDGAPPAWPWALALTQLARAVPVPAQHAAVLAPLLGETGAAPAPVADTTAGRFRLRHAVWSWLGAAARDRPVAVVLDDLHWADAQTLALLAGAADELAGDEPAGAPLLLVAAFRPDENDGRLTEPLARLARRAPLRLPLTGLPEAEVARLVTALCAIPVDRPTLAALAERTGGNPFYVRESARLLDSEGALVAVSEVPEGVRDVLRRRLARLPEPAVAVLRLAAVAAVAGGHASVEVLVDAADTDEAGVLDALESGLIAGLLTEPEPGRVGFTHALVRDTVLADLSRLRAVRMHARLAAALERLQPDEVRLLAHHHTRAASAASAAKAVAYCVRAAELAERRFGHDVAACLLGDALTSFERIPDATGDRDARRVELLGRLLRAQLRAGAVTAARATRQRALDLAEAAGRDDLLVAAFTAWSEPTPWQIRPYGSDDERVIALLTRLLRQSAVDCAIVDQARSEESAVDLSVVDGPGLDAEARCRLLDMYAAEQSGNGDPRARAAAERAVALAERLGRPGLHAQTMVTLAREVDGELEWREQARLGAAIARLGDANDLPVYRGQGRIVQAAAAAVAGEPEEVRRLVGESLDLARAYRLAELRDVGECALGMLAHSAGDFTEAERYYAEAADRMRRQGSPHGTGYGQLAAAALAVDQDRLAEFTPIAEQLFADFGPVMADVCAAALIASGRIEDARRVHAHATPIRPDFFFSMFATFRSLVVCALDDRAGAAELYAALLPYRGIAAGVSSLSLAMRPVAHTLGELAVLLGRRDAAGAHFTEALAVARRWRAPHWTASARAALDALDTAPVPTRVTCPS</sequence>
<dbReference type="Pfam" id="PF13191">
    <property type="entry name" value="AAA_16"/>
    <property type="match status" value="1"/>
</dbReference>
<dbReference type="Proteomes" id="UP001206128">
    <property type="component" value="Unassembled WGS sequence"/>
</dbReference>
<dbReference type="InterPro" id="IPR005158">
    <property type="entry name" value="BTAD"/>
</dbReference>
<dbReference type="Gene3D" id="1.25.40.10">
    <property type="entry name" value="Tetratricopeptide repeat domain"/>
    <property type="match status" value="1"/>
</dbReference>
<dbReference type="SMART" id="SM00862">
    <property type="entry name" value="Trans_reg_C"/>
    <property type="match status" value="1"/>
</dbReference>
<comment type="similarity">
    <text evidence="1">Belongs to the AfsR/DnrI/RedD regulatory family.</text>
</comment>
<dbReference type="PROSITE" id="PS51755">
    <property type="entry name" value="OMPR_PHOB"/>
    <property type="match status" value="1"/>
</dbReference>
<dbReference type="SUPFAM" id="SSF48452">
    <property type="entry name" value="TPR-like"/>
    <property type="match status" value="1"/>
</dbReference>
<evidence type="ECO:0000256" key="4">
    <source>
        <dbReference type="ARBA" id="ARBA00023163"/>
    </source>
</evidence>
<dbReference type="InterPro" id="IPR016032">
    <property type="entry name" value="Sig_transdc_resp-reg_C-effctor"/>
</dbReference>
<dbReference type="SUPFAM" id="SSF46894">
    <property type="entry name" value="C-terminal effector domain of the bipartite response regulators"/>
    <property type="match status" value="1"/>
</dbReference>
<feature type="domain" description="OmpR/PhoB-type" evidence="6">
    <location>
        <begin position="1"/>
        <end position="98"/>
    </location>
</feature>
<evidence type="ECO:0000256" key="1">
    <source>
        <dbReference type="ARBA" id="ARBA00005820"/>
    </source>
</evidence>
<protein>
    <submittedName>
        <fullName evidence="7">Transcriptional regulatory protein, C terminal</fullName>
    </submittedName>
</protein>
<dbReference type="InterPro" id="IPR051677">
    <property type="entry name" value="AfsR-DnrI-RedD_regulator"/>
</dbReference>
<dbReference type="InterPro" id="IPR011990">
    <property type="entry name" value="TPR-like_helical_dom_sf"/>
</dbReference>
<keyword evidence="3 5" id="KW-0238">DNA-binding</keyword>
<dbReference type="Pfam" id="PF00486">
    <property type="entry name" value="Trans_reg_C"/>
    <property type="match status" value="1"/>
</dbReference>
<dbReference type="GO" id="GO:0006355">
    <property type="term" value="P:regulation of DNA-templated transcription"/>
    <property type="evidence" value="ECO:0007669"/>
    <property type="project" value="InterPro"/>
</dbReference>
<name>A0AAE3KFZ8_9PSEU</name>
<evidence type="ECO:0000259" key="6">
    <source>
        <dbReference type="PROSITE" id="PS51755"/>
    </source>
</evidence>
<dbReference type="InterPro" id="IPR041664">
    <property type="entry name" value="AAA_16"/>
</dbReference>
<dbReference type="Pfam" id="PF03704">
    <property type="entry name" value="BTAD"/>
    <property type="match status" value="1"/>
</dbReference>
<organism evidence="7 8">
    <name type="scientific">Goodfellowiella coeruleoviolacea</name>
    <dbReference type="NCBI Taxonomy" id="334858"/>
    <lineage>
        <taxon>Bacteria</taxon>
        <taxon>Bacillati</taxon>
        <taxon>Actinomycetota</taxon>
        <taxon>Actinomycetes</taxon>
        <taxon>Pseudonocardiales</taxon>
        <taxon>Pseudonocardiaceae</taxon>
        <taxon>Goodfellowiella</taxon>
    </lineage>
</organism>
<accession>A0AAE3KFZ8</accession>
<dbReference type="InterPro" id="IPR036388">
    <property type="entry name" value="WH-like_DNA-bd_sf"/>
</dbReference>
<dbReference type="GO" id="GO:0000160">
    <property type="term" value="P:phosphorelay signal transduction system"/>
    <property type="evidence" value="ECO:0007669"/>
    <property type="project" value="InterPro"/>
</dbReference>
<dbReference type="PANTHER" id="PTHR35807:SF1">
    <property type="entry name" value="TRANSCRIPTIONAL REGULATOR REDD"/>
    <property type="match status" value="1"/>
</dbReference>
<dbReference type="GO" id="GO:0003677">
    <property type="term" value="F:DNA binding"/>
    <property type="evidence" value="ECO:0007669"/>
    <property type="project" value="UniProtKB-UniRule"/>
</dbReference>
<reference evidence="7" key="1">
    <citation type="submission" date="2022-06" db="EMBL/GenBank/DDBJ databases">
        <title>Genomic Encyclopedia of Archaeal and Bacterial Type Strains, Phase II (KMG-II): from individual species to whole genera.</title>
        <authorList>
            <person name="Goeker M."/>
        </authorList>
    </citation>
    <scope>NUCLEOTIDE SEQUENCE</scope>
    <source>
        <strain evidence="7">DSM 43935</strain>
    </source>
</reference>
<dbReference type="EMBL" id="JAMTCK010000008">
    <property type="protein sequence ID" value="MCP2166866.1"/>
    <property type="molecule type" value="Genomic_DNA"/>
</dbReference>
<keyword evidence="4" id="KW-0804">Transcription</keyword>
<dbReference type="SMART" id="SM01043">
    <property type="entry name" value="BTAD"/>
    <property type="match status" value="1"/>
</dbReference>
<feature type="DNA-binding region" description="OmpR/PhoB-type" evidence="5">
    <location>
        <begin position="1"/>
        <end position="98"/>
    </location>
</feature>
<dbReference type="SUPFAM" id="SSF52540">
    <property type="entry name" value="P-loop containing nucleoside triphosphate hydrolases"/>
    <property type="match status" value="1"/>
</dbReference>
<evidence type="ECO:0000256" key="2">
    <source>
        <dbReference type="ARBA" id="ARBA00023015"/>
    </source>
</evidence>
<keyword evidence="2" id="KW-0805">Transcription regulation</keyword>
<dbReference type="CDD" id="cd15831">
    <property type="entry name" value="BTAD"/>
    <property type="match status" value="1"/>
</dbReference>
<evidence type="ECO:0000313" key="7">
    <source>
        <dbReference type="EMBL" id="MCP2166866.1"/>
    </source>
</evidence>
<evidence type="ECO:0000313" key="8">
    <source>
        <dbReference type="Proteomes" id="UP001206128"/>
    </source>
</evidence>